<dbReference type="SMART" id="SM00245">
    <property type="entry name" value="TSPc"/>
    <property type="match status" value="1"/>
</dbReference>
<dbReference type="Gene3D" id="2.30.42.10">
    <property type="match status" value="1"/>
</dbReference>
<comment type="caution">
    <text evidence="7">The sequence shown here is derived from an EMBL/GenBank/DDBJ whole genome shotgun (WGS) entry which is preliminary data.</text>
</comment>
<accession>A0A1F6EMW2</accession>
<dbReference type="Gene3D" id="3.30.750.44">
    <property type="match status" value="1"/>
</dbReference>
<gene>
    <name evidence="7" type="ORF">A3A34_04135</name>
</gene>
<dbReference type="GO" id="GO:0004175">
    <property type="term" value="F:endopeptidase activity"/>
    <property type="evidence" value="ECO:0007669"/>
    <property type="project" value="TreeGrafter"/>
</dbReference>
<dbReference type="GO" id="GO:0008236">
    <property type="term" value="F:serine-type peptidase activity"/>
    <property type="evidence" value="ECO:0007669"/>
    <property type="project" value="UniProtKB-KW"/>
</dbReference>
<dbReference type="Pfam" id="PF03572">
    <property type="entry name" value="Peptidase_S41"/>
    <property type="match status" value="1"/>
</dbReference>
<dbReference type="InterPro" id="IPR001478">
    <property type="entry name" value="PDZ"/>
</dbReference>
<evidence type="ECO:0000313" key="7">
    <source>
        <dbReference type="EMBL" id="OGG74977.1"/>
    </source>
</evidence>
<dbReference type="InterPro" id="IPR041489">
    <property type="entry name" value="PDZ_6"/>
</dbReference>
<dbReference type="Gene3D" id="3.90.226.10">
    <property type="entry name" value="2-enoyl-CoA Hydratase, Chain A, domain 1"/>
    <property type="match status" value="1"/>
</dbReference>
<evidence type="ECO:0000256" key="4">
    <source>
        <dbReference type="ARBA" id="ARBA00022825"/>
    </source>
</evidence>
<evidence type="ECO:0000259" key="6">
    <source>
        <dbReference type="PROSITE" id="PS50106"/>
    </source>
</evidence>
<keyword evidence="2 5" id="KW-0645">Protease</keyword>
<dbReference type="CDD" id="cd06782">
    <property type="entry name" value="cpPDZ_CPP-like"/>
    <property type="match status" value="1"/>
</dbReference>
<protein>
    <recommendedName>
        <fullName evidence="6">PDZ domain-containing protein</fullName>
    </recommendedName>
</protein>
<dbReference type="GO" id="GO:0006508">
    <property type="term" value="P:proteolysis"/>
    <property type="evidence" value="ECO:0007669"/>
    <property type="project" value="UniProtKB-KW"/>
</dbReference>
<dbReference type="Proteomes" id="UP000178587">
    <property type="component" value="Unassembled WGS sequence"/>
</dbReference>
<dbReference type="SUPFAM" id="SSF52096">
    <property type="entry name" value="ClpP/crotonase"/>
    <property type="match status" value="1"/>
</dbReference>
<name>A0A1F6EMW2_9BACT</name>
<feature type="domain" description="PDZ" evidence="6">
    <location>
        <begin position="119"/>
        <end position="193"/>
    </location>
</feature>
<dbReference type="FunFam" id="2.30.42.10:FF:000063">
    <property type="entry name" value="Peptidase, S41 family"/>
    <property type="match status" value="1"/>
</dbReference>
<evidence type="ECO:0000256" key="2">
    <source>
        <dbReference type="ARBA" id="ARBA00022670"/>
    </source>
</evidence>
<dbReference type="PROSITE" id="PS50106">
    <property type="entry name" value="PDZ"/>
    <property type="match status" value="1"/>
</dbReference>
<dbReference type="Pfam" id="PF17820">
    <property type="entry name" value="PDZ_6"/>
    <property type="match status" value="1"/>
</dbReference>
<evidence type="ECO:0000256" key="3">
    <source>
        <dbReference type="ARBA" id="ARBA00022801"/>
    </source>
</evidence>
<dbReference type="SMART" id="SM00228">
    <property type="entry name" value="PDZ"/>
    <property type="match status" value="1"/>
</dbReference>
<dbReference type="PANTHER" id="PTHR32060:SF30">
    <property type="entry name" value="CARBOXY-TERMINAL PROCESSING PROTEASE CTPA"/>
    <property type="match status" value="1"/>
</dbReference>
<dbReference type="SUPFAM" id="SSF50156">
    <property type="entry name" value="PDZ domain-like"/>
    <property type="match status" value="1"/>
</dbReference>
<evidence type="ECO:0000256" key="1">
    <source>
        <dbReference type="ARBA" id="ARBA00009179"/>
    </source>
</evidence>
<dbReference type="STRING" id="1798507.A3A34_04135"/>
<proteinExistence type="inferred from homology"/>
<organism evidence="7 8">
    <name type="scientific">Candidatus Kaiserbacteria bacterium RIFCSPLOWO2_01_FULL_50_24</name>
    <dbReference type="NCBI Taxonomy" id="1798507"/>
    <lineage>
        <taxon>Bacteria</taxon>
        <taxon>Candidatus Kaiseribacteriota</taxon>
    </lineage>
</organism>
<dbReference type="EMBL" id="MFLU01000010">
    <property type="protein sequence ID" value="OGG74977.1"/>
    <property type="molecule type" value="Genomic_DNA"/>
</dbReference>
<reference evidence="7 8" key="1">
    <citation type="journal article" date="2016" name="Nat. Commun.">
        <title>Thousands of microbial genomes shed light on interconnected biogeochemical processes in an aquifer system.</title>
        <authorList>
            <person name="Anantharaman K."/>
            <person name="Brown C.T."/>
            <person name="Hug L.A."/>
            <person name="Sharon I."/>
            <person name="Castelle C.J."/>
            <person name="Probst A.J."/>
            <person name="Thomas B.C."/>
            <person name="Singh A."/>
            <person name="Wilkins M.J."/>
            <person name="Karaoz U."/>
            <person name="Brodie E.L."/>
            <person name="Williams K.H."/>
            <person name="Hubbard S.S."/>
            <person name="Banfield J.F."/>
        </authorList>
    </citation>
    <scope>NUCLEOTIDE SEQUENCE [LARGE SCALE GENOMIC DNA]</scope>
</reference>
<dbReference type="CDD" id="cd07560">
    <property type="entry name" value="Peptidase_S41_CPP"/>
    <property type="match status" value="1"/>
</dbReference>
<comment type="similarity">
    <text evidence="1 5">Belongs to the peptidase S41A family.</text>
</comment>
<evidence type="ECO:0000256" key="5">
    <source>
        <dbReference type="RuleBase" id="RU004404"/>
    </source>
</evidence>
<sequence>MPETSQHNRRALLVLGVVGLTAVSFSIGLVMGARTDVSLAMLAETPPEGVNFSPVWKAWRIIDERFVPAAVSTSTPTTTASVEEIRVWGMIQGLANSLDDPYTFFLPPVENQIFGEDMNGSFEGVGMEIAVRNQVLTVVSPLKGTPAERAGLKSGDRITHIDHLETRGLDISGAVRRIRGPKGTVVVLTVVREGWSEPRDISVTRDTIDIPTISTERIKQTISTESGDSKEAKQDVFVIELMNFSANSAGLFRSALREFVESGSQNLIIDLRGNPGGYLEAAVEMASWFLPSGKIVVEEDYGGNVGNIVHRSRGYDIFNNNLKVVVLIDQGSASASEIFAVALQHYGKATLVGESTFGKGSVQELVDITPETALKITVARWLGPDGAQIPQDGIVPDVEVEISDEDREAKRDPQMEAAIELLLTGK</sequence>
<dbReference type="InterPro" id="IPR004447">
    <property type="entry name" value="Peptidase_S41A"/>
</dbReference>
<dbReference type="InterPro" id="IPR029045">
    <property type="entry name" value="ClpP/crotonase-like_dom_sf"/>
</dbReference>
<evidence type="ECO:0000313" key="8">
    <source>
        <dbReference type="Proteomes" id="UP000178587"/>
    </source>
</evidence>
<dbReference type="AlphaFoldDB" id="A0A1F6EMW2"/>
<dbReference type="InterPro" id="IPR005151">
    <property type="entry name" value="Tail-specific_protease"/>
</dbReference>
<dbReference type="GO" id="GO:0030288">
    <property type="term" value="C:outer membrane-bounded periplasmic space"/>
    <property type="evidence" value="ECO:0007669"/>
    <property type="project" value="TreeGrafter"/>
</dbReference>
<dbReference type="PANTHER" id="PTHR32060">
    <property type="entry name" value="TAIL-SPECIFIC PROTEASE"/>
    <property type="match status" value="1"/>
</dbReference>
<keyword evidence="4 5" id="KW-0720">Serine protease</keyword>
<keyword evidence="3 5" id="KW-0378">Hydrolase</keyword>
<dbReference type="NCBIfam" id="TIGR00225">
    <property type="entry name" value="prc"/>
    <property type="match status" value="1"/>
</dbReference>
<dbReference type="InterPro" id="IPR036034">
    <property type="entry name" value="PDZ_sf"/>
</dbReference>
<dbReference type="GO" id="GO:0007165">
    <property type="term" value="P:signal transduction"/>
    <property type="evidence" value="ECO:0007669"/>
    <property type="project" value="TreeGrafter"/>
</dbReference>